<feature type="region of interest" description="Disordered" evidence="3">
    <location>
        <begin position="655"/>
        <end position="883"/>
    </location>
</feature>
<feature type="region of interest" description="Disordered" evidence="3">
    <location>
        <begin position="26"/>
        <end position="49"/>
    </location>
</feature>
<feature type="region of interest" description="Disordered" evidence="3">
    <location>
        <begin position="69"/>
        <end position="147"/>
    </location>
</feature>
<dbReference type="SUPFAM" id="SSF48366">
    <property type="entry name" value="Ras GEF"/>
    <property type="match status" value="1"/>
</dbReference>
<feature type="compositionally biased region" description="Polar residues" evidence="3">
    <location>
        <begin position="843"/>
        <end position="853"/>
    </location>
</feature>
<feature type="compositionally biased region" description="Polar residues" evidence="3">
    <location>
        <begin position="136"/>
        <end position="145"/>
    </location>
</feature>
<feature type="compositionally biased region" description="Pro residues" evidence="3">
    <location>
        <begin position="816"/>
        <end position="838"/>
    </location>
</feature>
<dbReference type="Pfam" id="PF00617">
    <property type="entry name" value="RasGEF"/>
    <property type="match status" value="1"/>
</dbReference>
<dbReference type="PANTHER" id="PTHR23113:SF368">
    <property type="entry name" value="CELL DIVISION CONTROL PROTEIN 25"/>
    <property type="match status" value="1"/>
</dbReference>
<dbReference type="Gene3D" id="1.10.840.10">
    <property type="entry name" value="Ras guanine-nucleotide exchange factors catalytic domain"/>
    <property type="match status" value="1"/>
</dbReference>
<proteinExistence type="predicted"/>
<dbReference type="InterPro" id="IPR036964">
    <property type="entry name" value="RASGEF_cat_dom_sf"/>
</dbReference>
<dbReference type="InterPro" id="IPR001895">
    <property type="entry name" value="RASGEF_cat_dom"/>
</dbReference>
<comment type="caution">
    <text evidence="5">The sequence shown here is derived from an EMBL/GenBank/DDBJ whole genome shotgun (WGS) entry which is preliminary data.</text>
</comment>
<feature type="compositionally biased region" description="Low complexity" evidence="3">
    <location>
        <begin position="75"/>
        <end position="112"/>
    </location>
</feature>
<reference evidence="5 6" key="1">
    <citation type="journal article" date="2019" name="Sci. Rep.">
        <title>Comparative genomics of chytrid fungi reveal insights into the obligate biotrophic and pathogenic lifestyle of Synchytrium endobioticum.</title>
        <authorList>
            <person name="van de Vossenberg B.T.L.H."/>
            <person name="Warris S."/>
            <person name="Nguyen H.D.T."/>
            <person name="van Gent-Pelzer M.P.E."/>
            <person name="Joly D.L."/>
            <person name="van de Geest H.C."/>
            <person name="Bonants P.J.M."/>
            <person name="Smith D.S."/>
            <person name="Levesque C.A."/>
            <person name="van der Lee T.A.J."/>
        </authorList>
    </citation>
    <scope>NUCLEOTIDE SEQUENCE [LARGE SCALE GENOMIC DNA]</scope>
    <source>
        <strain evidence="5 6">JEL517</strain>
    </source>
</reference>
<evidence type="ECO:0000313" key="5">
    <source>
        <dbReference type="EMBL" id="TPX37221.1"/>
    </source>
</evidence>
<dbReference type="EMBL" id="QEAO01000003">
    <property type="protein sequence ID" value="TPX37221.1"/>
    <property type="molecule type" value="Genomic_DNA"/>
</dbReference>
<gene>
    <name evidence="5" type="ORF">SmJEL517_g00996</name>
</gene>
<sequence>MTFEAAWLQGRPAGSHRDAFSAVANMGADAPETENKEATKSKSPRTDDQTLTGLLTRCQMLKVEVEASMENRKGPASSTTSLTIPPATTTTQEVSPPITPGSTSVSSSPKSSLHTIPELPPVIPRASSVALRRPQSEIQTSSPTLSADIAMPMPVLRPRPQPDGIQPRPKSLPVNMSMTPDIPMSPLIVKYRELSSQLSQSTKPIDDQQQQHPQIPTRPMAGFNVVGRSRAKSISEAEELPSPVSQLRRMSKASVSTTDLPSLNLQQPARADSDTIRMQMAKILAQLQLSVTSTSILAFRTSLVAYQMTLIVHSLFLKIAPNDFLKHKPPHQPSSSIHASTEFFNYTTRIIESSVLEPLLPIDRASCIHSWIKVAACFYGLRNMQSLKAVIAALGTPPMVRLRKTWALVPRKDLATLKGLKELVSEDDNYAQYREWLKTNTRRPTVPYLGVWLHDLTYLTAALSKEGSTGISNDRRVKEVLDQIGFCAGGGRYSKDDLRELASSSSFGWIGRRGGALNPNAPEEVIAVLKDLDEDSMGLFVSHWILSRKWQSERDVDELSLAREPKTDNLATSRDLTGILAGVTPSAATASIDDFAPINPMSPSDPHWRASQDFADYLVGVGLDFSPAELEQVMAFSDTRKRGSNTSLFDAFRSATGLSRTPSRPASVATSAESPKLESIRAASGTLSRPRSRSGPVNPDGVLQRPIHPEGVSRSYPSNNDPYNRSSVASSLASSMEGSDDWSIGSAPDIIEHGDNLTNSPNELRPVRLDRTRRGSSPPRMTPIAPYLGPSPKGSPISTSFGADSVNTKPATIPLPARPRPSVTIPPKPALKSPPPKPARSGRNLNLTPSSPISPIANGVSMLWNGVSGEQQKQPPLPPRPAP</sequence>
<organism evidence="5 6">
    <name type="scientific">Synchytrium microbalum</name>
    <dbReference type="NCBI Taxonomy" id="1806994"/>
    <lineage>
        <taxon>Eukaryota</taxon>
        <taxon>Fungi</taxon>
        <taxon>Fungi incertae sedis</taxon>
        <taxon>Chytridiomycota</taxon>
        <taxon>Chytridiomycota incertae sedis</taxon>
        <taxon>Chytridiomycetes</taxon>
        <taxon>Synchytriales</taxon>
        <taxon>Synchytriaceae</taxon>
        <taxon>Synchytrium</taxon>
    </lineage>
</organism>
<feature type="domain" description="Ras-GEF" evidence="4">
    <location>
        <begin position="300"/>
        <end position="524"/>
    </location>
</feature>
<evidence type="ECO:0000256" key="1">
    <source>
        <dbReference type="ARBA" id="ARBA00022658"/>
    </source>
</evidence>
<dbReference type="AlphaFoldDB" id="A0A507CCJ4"/>
<dbReference type="GeneID" id="42002221"/>
<dbReference type="InterPro" id="IPR023578">
    <property type="entry name" value="Ras_GEF_dom_sf"/>
</dbReference>
<feature type="compositionally biased region" description="Basic and acidic residues" evidence="3">
    <location>
        <begin position="33"/>
        <end position="48"/>
    </location>
</feature>
<feature type="compositionally biased region" description="Low complexity" evidence="3">
    <location>
        <begin position="726"/>
        <end position="735"/>
    </location>
</feature>
<evidence type="ECO:0000259" key="4">
    <source>
        <dbReference type="PROSITE" id="PS50009"/>
    </source>
</evidence>
<accession>A0A507CCJ4</accession>
<dbReference type="STRING" id="1806994.A0A507CCJ4"/>
<evidence type="ECO:0000256" key="3">
    <source>
        <dbReference type="SAM" id="MobiDB-lite"/>
    </source>
</evidence>
<protein>
    <recommendedName>
        <fullName evidence="4">Ras-GEF domain-containing protein</fullName>
    </recommendedName>
</protein>
<dbReference type="GO" id="GO:0005085">
    <property type="term" value="F:guanyl-nucleotide exchange factor activity"/>
    <property type="evidence" value="ECO:0007669"/>
    <property type="project" value="UniProtKB-KW"/>
</dbReference>
<feature type="compositionally biased region" description="Polar residues" evidence="3">
    <location>
        <begin position="715"/>
        <end position="725"/>
    </location>
</feature>
<dbReference type="PROSITE" id="PS50009">
    <property type="entry name" value="RASGEF_CAT"/>
    <property type="match status" value="1"/>
</dbReference>
<dbReference type="SMART" id="SM00147">
    <property type="entry name" value="RasGEF"/>
    <property type="match status" value="1"/>
</dbReference>
<dbReference type="InterPro" id="IPR008937">
    <property type="entry name" value="Ras-like_GEF"/>
</dbReference>
<feature type="region of interest" description="Disordered" evidence="3">
    <location>
        <begin position="198"/>
        <end position="260"/>
    </location>
</feature>
<feature type="compositionally biased region" description="Polar residues" evidence="3">
    <location>
        <begin position="656"/>
        <end position="673"/>
    </location>
</feature>
<dbReference type="GO" id="GO:0005886">
    <property type="term" value="C:plasma membrane"/>
    <property type="evidence" value="ECO:0007669"/>
    <property type="project" value="TreeGrafter"/>
</dbReference>
<keyword evidence="6" id="KW-1185">Reference proteome</keyword>
<dbReference type="Proteomes" id="UP000319731">
    <property type="component" value="Unassembled WGS sequence"/>
</dbReference>
<feature type="region of interest" description="Disordered" evidence="3">
    <location>
        <begin position="159"/>
        <end position="179"/>
    </location>
</feature>
<dbReference type="RefSeq" id="XP_031027291.1">
    <property type="nucleotide sequence ID" value="XM_031166924.1"/>
</dbReference>
<name>A0A507CCJ4_9FUNG</name>
<dbReference type="PANTHER" id="PTHR23113">
    <property type="entry name" value="GUANINE NUCLEOTIDE EXCHANGE FACTOR"/>
    <property type="match status" value="1"/>
</dbReference>
<keyword evidence="1 2" id="KW-0344">Guanine-nucleotide releasing factor</keyword>
<dbReference type="OrthoDB" id="546434at2759"/>
<dbReference type="GO" id="GO:0007265">
    <property type="term" value="P:Ras protein signal transduction"/>
    <property type="evidence" value="ECO:0007669"/>
    <property type="project" value="TreeGrafter"/>
</dbReference>
<feature type="compositionally biased region" description="Polar residues" evidence="3">
    <location>
        <begin position="796"/>
        <end position="810"/>
    </location>
</feature>
<evidence type="ECO:0000313" key="6">
    <source>
        <dbReference type="Proteomes" id="UP000319731"/>
    </source>
</evidence>
<evidence type="ECO:0000256" key="2">
    <source>
        <dbReference type="PROSITE-ProRule" id="PRU00168"/>
    </source>
</evidence>